<dbReference type="AlphaFoldDB" id="A0A381PG96"/>
<evidence type="ECO:0000256" key="1">
    <source>
        <dbReference type="ARBA" id="ARBA00022729"/>
    </source>
</evidence>
<name>A0A381PG96_9ZZZZ</name>
<reference evidence="3" key="1">
    <citation type="submission" date="2018-05" db="EMBL/GenBank/DDBJ databases">
        <authorList>
            <person name="Lanie J.A."/>
            <person name="Ng W.-L."/>
            <person name="Kazmierczak K.M."/>
            <person name="Andrzejewski T.M."/>
            <person name="Davidsen T.M."/>
            <person name="Wayne K.J."/>
            <person name="Tettelin H."/>
            <person name="Glass J.I."/>
            <person name="Rusch D."/>
            <person name="Podicherti R."/>
            <person name="Tsui H.-C.T."/>
            <person name="Winkler M.E."/>
        </authorList>
    </citation>
    <scope>NUCLEOTIDE SEQUENCE</scope>
</reference>
<dbReference type="SUPFAM" id="SSF51445">
    <property type="entry name" value="(Trans)glycosidases"/>
    <property type="match status" value="1"/>
</dbReference>
<accession>A0A381PG96</accession>
<evidence type="ECO:0000313" key="3">
    <source>
        <dbReference type="EMBL" id="SUZ65664.1"/>
    </source>
</evidence>
<dbReference type="InterPro" id="IPR003790">
    <property type="entry name" value="GHL10"/>
</dbReference>
<dbReference type="InterPro" id="IPR017853">
    <property type="entry name" value="GH"/>
</dbReference>
<dbReference type="PANTHER" id="PTHR43405:SF1">
    <property type="entry name" value="GLYCOSYL HYDROLASE DIGH"/>
    <property type="match status" value="1"/>
</dbReference>
<dbReference type="Pfam" id="PF02638">
    <property type="entry name" value="GHL10"/>
    <property type="match status" value="1"/>
</dbReference>
<dbReference type="PANTHER" id="PTHR43405">
    <property type="entry name" value="GLYCOSYL HYDROLASE DIGH"/>
    <property type="match status" value="1"/>
</dbReference>
<sequence length="383" mass="44496">MPFLVNRVGNTCRRAAVAALLFLFNNPVFADTFDVRALWIVRDHIITAEKIDDVIEFAERNNYNHLFVQIRGRGDAYYTSRVVPRSHLLAGTDFDPLAYIIKKARHYNIAIHAWFNVYYLWSSLDLPAQQDHLLYTQTTWLDTEFPDPINVQQTLEAVKQNKNANGEGFYLAPTHPEVEAHLQNVITELVQNYKIDGIHFDYIRYHREGWGLNPVGLKLFFNHSVSIPGLPALEVKEKPTFNDYKREAITKFIKKASTRIKAYQPYCIVSAAVKPNLYDARNQFGQEWDVWLAGRYIDWAVPMNYAMDLNHFDRNIQIMKDNLPVQYLDRIVMGIAVYNQKPRTAGQKIYHTGKNDFSGISIFSYTVFKEQPSYAKKLVKYLE</sequence>
<dbReference type="EMBL" id="UINC01000965">
    <property type="protein sequence ID" value="SUZ65664.1"/>
    <property type="molecule type" value="Genomic_DNA"/>
</dbReference>
<evidence type="ECO:0000259" key="2">
    <source>
        <dbReference type="Pfam" id="PF02638"/>
    </source>
</evidence>
<gene>
    <name evidence="3" type="ORF">METZ01_LOCUS18518</name>
</gene>
<proteinExistence type="predicted"/>
<keyword evidence="1" id="KW-0732">Signal</keyword>
<dbReference type="Gene3D" id="3.20.20.80">
    <property type="entry name" value="Glycosidases"/>
    <property type="match status" value="1"/>
</dbReference>
<organism evidence="3">
    <name type="scientific">marine metagenome</name>
    <dbReference type="NCBI Taxonomy" id="408172"/>
    <lineage>
        <taxon>unclassified sequences</taxon>
        <taxon>metagenomes</taxon>
        <taxon>ecological metagenomes</taxon>
    </lineage>
</organism>
<feature type="domain" description="Glycosyl hydrolase-like 10" evidence="2">
    <location>
        <begin position="35"/>
        <end position="323"/>
    </location>
</feature>
<dbReference type="InterPro" id="IPR052177">
    <property type="entry name" value="Divisome_Glycosyl_Hydrolase"/>
</dbReference>
<protein>
    <recommendedName>
        <fullName evidence="2">Glycosyl hydrolase-like 10 domain-containing protein</fullName>
    </recommendedName>
</protein>